<evidence type="ECO:0000313" key="2">
    <source>
        <dbReference type="Proteomes" id="UP000012062"/>
    </source>
</evidence>
<organism evidence="1 2">
    <name type="scientific">Mesorhizobium metallidurans STM 2683</name>
    <dbReference type="NCBI Taxonomy" id="1297569"/>
    <lineage>
        <taxon>Bacteria</taxon>
        <taxon>Pseudomonadati</taxon>
        <taxon>Pseudomonadota</taxon>
        <taxon>Alphaproteobacteria</taxon>
        <taxon>Hyphomicrobiales</taxon>
        <taxon>Phyllobacteriaceae</taxon>
        <taxon>Mesorhizobium</taxon>
    </lineage>
</organism>
<evidence type="ECO:0000313" key="1">
    <source>
        <dbReference type="EMBL" id="CCV06207.1"/>
    </source>
</evidence>
<protein>
    <submittedName>
        <fullName evidence="1">Uncharacterized protein</fullName>
    </submittedName>
</protein>
<dbReference type="STRING" id="1297569.MESS2_30008"/>
<dbReference type="EMBL" id="CAUM01000095">
    <property type="protein sequence ID" value="CCV06207.1"/>
    <property type="molecule type" value="Genomic_DNA"/>
</dbReference>
<proteinExistence type="predicted"/>
<dbReference type="AlphaFoldDB" id="M5EPD6"/>
<comment type="caution">
    <text evidence="1">The sequence shown here is derived from an EMBL/GenBank/DDBJ whole genome shotgun (WGS) entry which is preliminary data.</text>
</comment>
<keyword evidence="2" id="KW-1185">Reference proteome</keyword>
<name>M5EPD6_9HYPH</name>
<gene>
    <name evidence="1" type="ORF">MESS2_30008</name>
</gene>
<dbReference type="Proteomes" id="UP000012062">
    <property type="component" value="Unassembled WGS sequence"/>
</dbReference>
<reference evidence="1 2" key="1">
    <citation type="submission" date="2013-02" db="EMBL/GenBank/DDBJ databases">
        <authorList>
            <person name="Genoscope - CEA"/>
        </authorList>
    </citation>
    <scope>NUCLEOTIDE SEQUENCE [LARGE SCALE GENOMIC DNA]</scope>
    <source>
        <strain evidence="1 2">STM 2683</strain>
    </source>
</reference>
<accession>M5EPD6</accession>
<sequence>MSPATAGQAMKRSHAVLNRSSLAMAATLSLREQCTEAPDGARVKPQSRAWWQPPFIAHMLNVYDRQLLRNLV</sequence>